<evidence type="ECO:0000313" key="6">
    <source>
        <dbReference type="Proteomes" id="UP000625711"/>
    </source>
</evidence>
<comment type="similarity">
    <text evidence="4">Belongs to the NDUFAF3 family.</text>
</comment>
<dbReference type="AlphaFoldDB" id="A0A834MI92"/>
<evidence type="ECO:0000256" key="3">
    <source>
        <dbReference type="ARBA" id="ARBA00023128"/>
    </source>
</evidence>
<dbReference type="SUPFAM" id="SSF64076">
    <property type="entry name" value="MTH938-like"/>
    <property type="match status" value="1"/>
</dbReference>
<dbReference type="EMBL" id="JAACXV010000116">
    <property type="protein sequence ID" value="KAF7283336.1"/>
    <property type="molecule type" value="Genomic_DNA"/>
</dbReference>
<evidence type="ECO:0000256" key="1">
    <source>
        <dbReference type="ARBA" id="ARBA00004173"/>
    </source>
</evidence>
<keyword evidence="3" id="KW-0496">Mitochondrion</keyword>
<dbReference type="GO" id="GO:0005743">
    <property type="term" value="C:mitochondrial inner membrane"/>
    <property type="evidence" value="ECO:0007669"/>
    <property type="project" value="TreeGrafter"/>
</dbReference>
<dbReference type="PANTHER" id="PTHR21192">
    <property type="entry name" value="NUCLEAR PROTEIN E3-3"/>
    <property type="match status" value="1"/>
</dbReference>
<dbReference type="InterPro" id="IPR034095">
    <property type="entry name" value="NDUF3"/>
</dbReference>
<dbReference type="GO" id="GO:0032981">
    <property type="term" value="P:mitochondrial respiratory chain complex I assembly"/>
    <property type="evidence" value="ECO:0007669"/>
    <property type="project" value="InterPro"/>
</dbReference>
<proteinExistence type="inferred from homology"/>
<sequence length="190" mass="21600">MIKLSLNLSKRLIKTTFRRNVSLTNKLRVSRVYEGEGQTTAHILNKDEELGLMIDAYSEVGFRLNNNITILGPMVIFPRSVLSWNIEGIKDVNEDSFSLFPVLEPKIDIIVLGTGDKVDNYNFFENLRKFSNKYKIAFEILPTETACPTFNFLNAEGRAVVGAMIPPTTFMYGLDDELNTNLRYTSIFSN</sequence>
<gene>
    <name evidence="5" type="ORF">GWI33_000849</name>
</gene>
<evidence type="ECO:0000256" key="2">
    <source>
        <dbReference type="ARBA" id="ARBA00021776"/>
    </source>
</evidence>
<dbReference type="OrthoDB" id="20681at2759"/>
<dbReference type="InterPro" id="IPR007523">
    <property type="entry name" value="NDUFAF3/AAMDC"/>
</dbReference>
<organism evidence="5 6">
    <name type="scientific">Rhynchophorus ferrugineus</name>
    <name type="common">Red palm weevil</name>
    <name type="synonym">Curculio ferrugineus</name>
    <dbReference type="NCBI Taxonomy" id="354439"/>
    <lineage>
        <taxon>Eukaryota</taxon>
        <taxon>Metazoa</taxon>
        <taxon>Ecdysozoa</taxon>
        <taxon>Arthropoda</taxon>
        <taxon>Hexapoda</taxon>
        <taxon>Insecta</taxon>
        <taxon>Pterygota</taxon>
        <taxon>Neoptera</taxon>
        <taxon>Endopterygota</taxon>
        <taxon>Coleoptera</taxon>
        <taxon>Polyphaga</taxon>
        <taxon>Cucujiformia</taxon>
        <taxon>Curculionidae</taxon>
        <taxon>Dryophthorinae</taxon>
        <taxon>Rhynchophorus</taxon>
    </lineage>
</organism>
<comment type="subcellular location">
    <subcellularLocation>
        <location evidence="1">Mitochondrion</location>
    </subcellularLocation>
</comment>
<dbReference type="InterPro" id="IPR036748">
    <property type="entry name" value="MTH938-like_sf"/>
</dbReference>
<evidence type="ECO:0000256" key="4">
    <source>
        <dbReference type="ARBA" id="ARBA00049984"/>
    </source>
</evidence>
<comment type="caution">
    <text evidence="5">The sequence shown here is derived from an EMBL/GenBank/DDBJ whole genome shotgun (WGS) entry which is preliminary data.</text>
</comment>
<dbReference type="CDD" id="cd05125">
    <property type="entry name" value="Mth938_2P1-like"/>
    <property type="match status" value="1"/>
</dbReference>
<keyword evidence="6" id="KW-1185">Reference proteome</keyword>
<dbReference type="PANTHER" id="PTHR21192:SF2">
    <property type="entry name" value="NADH DEHYDROGENASE [UBIQUINONE] 1 ALPHA SUBCOMPLEX ASSEMBLY FACTOR 3"/>
    <property type="match status" value="1"/>
</dbReference>
<accession>A0A834MI92</accession>
<evidence type="ECO:0000313" key="5">
    <source>
        <dbReference type="EMBL" id="KAF7283336.1"/>
    </source>
</evidence>
<dbReference type="Gene3D" id="3.40.1230.10">
    <property type="entry name" value="MTH938-like"/>
    <property type="match status" value="1"/>
</dbReference>
<protein>
    <recommendedName>
        <fullName evidence="2">NADH dehydrogenase [ubiquinone] 1 alpha subcomplex assembly factor 3</fullName>
    </recommendedName>
</protein>
<name>A0A834MI92_RHYFE</name>
<dbReference type="Proteomes" id="UP000625711">
    <property type="component" value="Unassembled WGS sequence"/>
</dbReference>
<reference evidence="5" key="1">
    <citation type="submission" date="2020-08" db="EMBL/GenBank/DDBJ databases">
        <title>Genome sequencing and assembly of the red palm weevil Rhynchophorus ferrugineus.</title>
        <authorList>
            <person name="Dias G.B."/>
            <person name="Bergman C.M."/>
            <person name="Manee M."/>
        </authorList>
    </citation>
    <scope>NUCLEOTIDE SEQUENCE</scope>
    <source>
        <strain evidence="5">AA-2017</strain>
        <tissue evidence="5">Whole larva</tissue>
    </source>
</reference>
<dbReference type="Pfam" id="PF04430">
    <property type="entry name" value="DUF498"/>
    <property type="match status" value="1"/>
</dbReference>